<comment type="caution">
    <text evidence="2">The sequence shown here is derived from an EMBL/GenBank/DDBJ whole genome shotgun (WGS) entry which is preliminary data.</text>
</comment>
<gene>
    <name evidence="2" type="ORF">ACFQ4R_04220</name>
</gene>
<dbReference type="Proteomes" id="UP001597191">
    <property type="component" value="Unassembled WGS sequence"/>
</dbReference>
<organism evidence="2 3">
    <name type="scientific">Lapidilactobacillus gannanensis</name>
    <dbReference type="NCBI Taxonomy" id="2486002"/>
    <lineage>
        <taxon>Bacteria</taxon>
        <taxon>Bacillati</taxon>
        <taxon>Bacillota</taxon>
        <taxon>Bacilli</taxon>
        <taxon>Lactobacillales</taxon>
        <taxon>Lactobacillaceae</taxon>
        <taxon>Lapidilactobacillus</taxon>
    </lineage>
</organism>
<reference evidence="3" key="1">
    <citation type="journal article" date="2019" name="Int. J. Syst. Evol. Microbiol.">
        <title>The Global Catalogue of Microorganisms (GCM) 10K type strain sequencing project: providing services to taxonomists for standard genome sequencing and annotation.</title>
        <authorList>
            <consortium name="The Broad Institute Genomics Platform"/>
            <consortium name="The Broad Institute Genome Sequencing Center for Infectious Disease"/>
            <person name="Wu L."/>
            <person name="Ma J."/>
        </authorList>
    </citation>
    <scope>NUCLEOTIDE SEQUENCE [LARGE SCALE GENOMIC DNA]</scope>
    <source>
        <strain evidence="3">CCM 8937</strain>
    </source>
</reference>
<name>A0ABW4BKQ1_9LACO</name>
<feature type="transmembrane region" description="Helical" evidence="1">
    <location>
        <begin position="12"/>
        <end position="32"/>
    </location>
</feature>
<sequence>MTEDEKKLLKYALYGFANGVMAGLVGAVAWQLQARELPDSLLAEIKSLFLKEGPIAGAWIESRPRTTVWHNQRHQVYFGGITREEQAGLTQYQFMFDARTRELLDLKKEAGQLD</sequence>
<accession>A0ABW4BKQ1</accession>
<proteinExistence type="predicted"/>
<evidence type="ECO:0000256" key="1">
    <source>
        <dbReference type="SAM" id="Phobius"/>
    </source>
</evidence>
<keyword evidence="1" id="KW-1133">Transmembrane helix</keyword>
<keyword evidence="1" id="KW-0472">Membrane</keyword>
<dbReference type="EMBL" id="JBHTOH010000025">
    <property type="protein sequence ID" value="MFD1410821.1"/>
    <property type="molecule type" value="Genomic_DNA"/>
</dbReference>
<keyword evidence="1" id="KW-0812">Transmembrane</keyword>
<evidence type="ECO:0000313" key="3">
    <source>
        <dbReference type="Proteomes" id="UP001597191"/>
    </source>
</evidence>
<protein>
    <submittedName>
        <fullName evidence="2">Peptidase</fullName>
    </submittedName>
</protein>
<keyword evidence="3" id="KW-1185">Reference proteome</keyword>
<evidence type="ECO:0000313" key="2">
    <source>
        <dbReference type="EMBL" id="MFD1410821.1"/>
    </source>
</evidence>
<dbReference type="RefSeq" id="WP_125647984.1">
    <property type="nucleotide sequence ID" value="NZ_JBHTOH010000025.1"/>
</dbReference>